<dbReference type="Proteomes" id="UP000826656">
    <property type="component" value="Unassembled WGS sequence"/>
</dbReference>
<sequence>MPEHTSDMAESNSFVYLVDNMEGKKWELGRCCGTKINFMCPFTLMLAKDANVAVSAAKDIGLEWKWIDQFEGHPSIKLKDSLFCLLNQNFDVSCY</sequence>
<dbReference type="EMBL" id="JAIVGD010000002">
    <property type="protein sequence ID" value="KAH0779362.1"/>
    <property type="molecule type" value="Genomic_DNA"/>
</dbReference>
<name>A0ABQ7WF52_SOLTU</name>
<evidence type="ECO:0000313" key="1">
    <source>
        <dbReference type="EMBL" id="KAH0779362.1"/>
    </source>
</evidence>
<accession>A0ABQ7WF52</accession>
<protein>
    <submittedName>
        <fullName evidence="1">Uncharacterized protein</fullName>
    </submittedName>
</protein>
<proteinExistence type="predicted"/>
<keyword evidence="2" id="KW-1185">Reference proteome</keyword>
<gene>
    <name evidence="1" type="ORF">KY290_005789</name>
</gene>
<comment type="caution">
    <text evidence="1">The sequence shown here is derived from an EMBL/GenBank/DDBJ whole genome shotgun (WGS) entry which is preliminary data.</text>
</comment>
<organism evidence="1 2">
    <name type="scientific">Solanum tuberosum</name>
    <name type="common">Potato</name>
    <dbReference type="NCBI Taxonomy" id="4113"/>
    <lineage>
        <taxon>Eukaryota</taxon>
        <taxon>Viridiplantae</taxon>
        <taxon>Streptophyta</taxon>
        <taxon>Embryophyta</taxon>
        <taxon>Tracheophyta</taxon>
        <taxon>Spermatophyta</taxon>
        <taxon>Magnoliopsida</taxon>
        <taxon>eudicotyledons</taxon>
        <taxon>Gunneridae</taxon>
        <taxon>Pentapetalae</taxon>
        <taxon>asterids</taxon>
        <taxon>lamiids</taxon>
        <taxon>Solanales</taxon>
        <taxon>Solanaceae</taxon>
        <taxon>Solanoideae</taxon>
        <taxon>Solaneae</taxon>
        <taxon>Solanum</taxon>
    </lineage>
</organism>
<reference evidence="1 2" key="1">
    <citation type="journal article" date="2021" name="bioRxiv">
        <title>Chromosome-scale and haplotype-resolved genome assembly of a tetraploid potato cultivar.</title>
        <authorList>
            <person name="Sun H."/>
            <person name="Jiao W.-B."/>
            <person name="Krause K."/>
            <person name="Campoy J.A."/>
            <person name="Goel M."/>
            <person name="Folz-Donahue K."/>
            <person name="Kukat C."/>
            <person name="Huettel B."/>
            <person name="Schneeberger K."/>
        </authorList>
    </citation>
    <scope>NUCLEOTIDE SEQUENCE [LARGE SCALE GENOMIC DNA]</scope>
    <source>
        <strain evidence="1">SolTubOtavaFocal</strain>
        <tissue evidence="1">Leaves</tissue>
    </source>
</reference>
<evidence type="ECO:0000313" key="2">
    <source>
        <dbReference type="Proteomes" id="UP000826656"/>
    </source>
</evidence>